<keyword evidence="1" id="KW-0378">Hydrolase</keyword>
<dbReference type="PANTHER" id="PTHR48081">
    <property type="entry name" value="AB HYDROLASE SUPERFAMILY PROTEIN C4A8.06C"/>
    <property type="match status" value="1"/>
</dbReference>
<dbReference type="PANTHER" id="PTHR48081:SF8">
    <property type="entry name" value="ALPHA_BETA HYDROLASE FOLD-3 DOMAIN-CONTAINING PROTEIN-RELATED"/>
    <property type="match status" value="1"/>
</dbReference>
<organism evidence="3 4">
    <name type="scientific">Exophiala mesophila</name>
    <name type="common">Black yeast-like fungus</name>
    <dbReference type="NCBI Taxonomy" id="212818"/>
    <lineage>
        <taxon>Eukaryota</taxon>
        <taxon>Fungi</taxon>
        <taxon>Dikarya</taxon>
        <taxon>Ascomycota</taxon>
        <taxon>Pezizomycotina</taxon>
        <taxon>Eurotiomycetes</taxon>
        <taxon>Chaetothyriomycetidae</taxon>
        <taxon>Chaetothyriales</taxon>
        <taxon>Herpotrichiellaceae</taxon>
        <taxon>Exophiala</taxon>
    </lineage>
</organism>
<dbReference type="Proteomes" id="UP000288859">
    <property type="component" value="Unassembled WGS sequence"/>
</dbReference>
<dbReference type="Pfam" id="PF07859">
    <property type="entry name" value="Abhydrolase_3"/>
    <property type="match status" value="1"/>
</dbReference>
<evidence type="ECO:0000313" key="4">
    <source>
        <dbReference type="Proteomes" id="UP000288859"/>
    </source>
</evidence>
<dbReference type="EMBL" id="NAJM01000016">
    <property type="protein sequence ID" value="RVX71594.1"/>
    <property type="molecule type" value="Genomic_DNA"/>
</dbReference>
<comment type="caution">
    <text evidence="3">The sequence shown here is derived from an EMBL/GenBank/DDBJ whole genome shotgun (WGS) entry which is preliminary data.</text>
</comment>
<dbReference type="Gene3D" id="3.40.50.1820">
    <property type="entry name" value="alpha/beta hydrolase"/>
    <property type="match status" value="1"/>
</dbReference>
<name>A0A438N768_EXOME</name>
<feature type="domain" description="Alpha/beta hydrolase fold-3" evidence="2">
    <location>
        <begin position="86"/>
        <end position="296"/>
    </location>
</feature>
<dbReference type="InterPro" id="IPR013094">
    <property type="entry name" value="AB_hydrolase_3"/>
</dbReference>
<protein>
    <recommendedName>
        <fullName evidence="2">Alpha/beta hydrolase fold-3 domain-containing protein</fullName>
    </recommendedName>
</protein>
<gene>
    <name evidence="3" type="ORF">B0A52_03778</name>
</gene>
<evidence type="ECO:0000259" key="2">
    <source>
        <dbReference type="Pfam" id="PF07859"/>
    </source>
</evidence>
<proteinExistence type="predicted"/>
<dbReference type="InterPro" id="IPR029058">
    <property type="entry name" value="AB_hydrolase_fold"/>
</dbReference>
<dbReference type="GO" id="GO:0016787">
    <property type="term" value="F:hydrolase activity"/>
    <property type="evidence" value="ECO:0007669"/>
    <property type="project" value="UniProtKB-KW"/>
</dbReference>
<dbReference type="InterPro" id="IPR050300">
    <property type="entry name" value="GDXG_lipolytic_enzyme"/>
</dbReference>
<accession>A0A438N768</accession>
<dbReference type="OrthoDB" id="408631at2759"/>
<evidence type="ECO:0000256" key="1">
    <source>
        <dbReference type="ARBA" id="ARBA00022801"/>
    </source>
</evidence>
<dbReference type="SUPFAM" id="SSF53474">
    <property type="entry name" value="alpha/beta-Hydrolases"/>
    <property type="match status" value="1"/>
</dbReference>
<dbReference type="VEuPathDB" id="FungiDB:PV10_00021"/>
<evidence type="ECO:0000313" key="3">
    <source>
        <dbReference type="EMBL" id="RVX71594.1"/>
    </source>
</evidence>
<reference evidence="3 4" key="1">
    <citation type="submission" date="2017-03" db="EMBL/GenBank/DDBJ databases">
        <title>Genomes of endolithic fungi from Antarctica.</title>
        <authorList>
            <person name="Coleine C."/>
            <person name="Masonjones S."/>
            <person name="Stajich J.E."/>
        </authorList>
    </citation>
    <scope>NUCLEOTIDE SEQUENCE [LARGE SCALE GENOMIC DNA]</scope>
    <source>
        <strain evidence="3 4">CCFEE 6314</strain>
    </source>
</reference>
<dbReference type="AlphaFoldDB" id="A0A438N768"/>
<sequence>MARTGDNNFAQPWQEFKKEFGGAPLLHGPIENIFKGWDELLVKMGSKYEFPAPDDSVKTEDVKINDLVTVRVYTPPNATGSDNLGVYFHGGGWAMGDLNIEDAQCRIISKECNIVLVSVDYRLAPKHKYPAALDDSYAGVIWALDNRATLGANNNPIALIGTSAGGGLSLSVAIKMIQNGNDAQLAGVAALVPVTIHPSALPAELKNKYTSYDEHAEDTVNTKDAMMVFFDAYGGEPQDPLISPLLHNGVLKKAKKVYITECGMDTLRDDARLMKENLESQNVAVRYDTYPGYPHYSWTLPSKKLAGHQAEFFENLVNGVNWVFGQGP</sequence>